<evidence type="ECO:0000259" key="2">
    <source>
        <dbReference type="Pfam" id="PF14342"/>
    </source>
</evidence>
<proteinExistence type="predicted"/>
<feature type="transmembrane region" description="Helical" evidence="1">
    <location>
        <begin position="6"/>
        <end position="23"/>
    </location>
</feature>
<dbReference type="EMBL" id="JABBVZ010000009">
    <property type="protein sequence ID" value="NMP21532.1"/>
    <property type="molecule type" value="Genomic_DNA"/>
</dbReference>
<feature type="transmembrane region" description="Helical" evidence="1">
    <location>
        <begin position="43"/>
        <end position="66"/>
    </location>
</feature>
<feature type="transmembrane region" description="Helical" evidence="1">
    <location>
        <begin position="148"/>
        <end position="170"/>
    </location>
</feature>
<keyword evidence="1" id="KW-0812">Transmembrane</keyword>
<feature type="transmembrane region" description="Helical" evidence="1">
    <location>
        <begin position="232"/>
        <end position="251"/>
    </location>
</feature>
<evidence type="ECO:0000313" key="3">
    <source>
        <dbReference type="EMBL" id="NMP21532.1"/>
    </source>
</evidence>
<accession>A0A7Y0L1Y4</accession>
<dbReference type="Pfam" id="PF14342">
    <property type="entry name" value="DUF4396"/>
    <property type="match status" value="1"/>
</dbReference>
<reference evidence="3 4" key="1">
    <citation type="submission" date="2020-04" db="EMBL/GenBank/DDBJ databases">
        <authorList>
            <person name="Zhang R."/>
            <person name="Schippers A."/>
        </authorList>
    </citation>
    <scope>NUCLEOTIDE SEQUENCE [LARGE SCALE GENOMIC DNA]</scope>
    <source>
        <strain evidence="3 4">DSM 109850</strain>
    </source>
</reference>
<organism evidence="3 4">
    <name type="scientific">Sulfobacillus harzensis</name>
    <dbReference type="NCBI Taxonomy" id="2729629"/>
    <lineage>
        <taxon>Bacteria</taxon>
        <taxon>Bacillati</taxon>
        <taxon>Bacillota</taxon>
        <taxon>Clostridia</taxon>
        <taxon>Eubacteriales</taxon>
        <taxon>Clostridiales Family XVII. Incertae Sedis</taxon>
        <taxon>Sulfobacillus</taxon>
    </lineage>
</organism>
<keyword evidence="1" id="KW-0472">Membrane</keyword>
<dbReference type="InterPro" id="IPR025509">
    <property type="entry name" value="DUF4396"/>
</dbReference>
<sequence>MKWGFVIVTVFTGPLGAFLYVLGCREPLPGTHEAFVRAAWRQALGSTMHCVAGDGLGIVAAAVIASLGHWSWGWSLIAEYTTGFLFGWTVFQALFMKSMAGGSYTASLRNTVWPEFLSMNGVMAGMAFVMGRGMPLVPRADDPATPEFWFVMGMALTAGLLVAYPINAWLVHRGLKHGMMTVRPRGRPVPLASGLFTSGQALRQDMAATPHDRAPGRPHAARTVSPPRAAEVGPMALLTLGILAVGIWLGVA</sequence>
<dbReference type="Proteomes" id="UP000533476">
    <property type="component" value="Unassembled WGS sequence"/>
</dbReference>
<evidence type="ECO:0000313" key="4">
    <source>
        <dbReference type="Proteomes" id="UP000533476"/>
    </source>
</evidence>
<feature type="transmembrane region" description="Helical" evidence="1">
    <location>
        <begin position="116"/>
        <end position="136"/>
    </location>
</feature>
<protein>
    <submittedName>
        <fullName evidence="3">DUF4396 domain-containing protein</fullName>
    </submittedName>
</protein>
<feature type="transmembrane region" description="Helical" evidence="1">
    <location>
        <begin position="72"/>
        <end position="95"/>
    </location>
</feature>
<keyword evidence="1" id="KW-1133">Transmembrane helix</keyword>
<keyword evidence="4" id="KW-1185">Reference proteome</keyword>
<gene>
    <name evidence="3" type="ORF">HIJ39_04055</name>
</gene>
<name>A0A7Y0L1Y4_9FIRM</name>
<comment type="caution">
    <text evidence="3">The sequence shown here is derived from an EMBL/GenBank/DDBJ whole genome shotgun (WGS) entry which is preliminary data.</text>
</comment>
<evidence type="ECO:0000256" key="1">
    <source>
        <dbReference type="SAM" id="Phobius"/>
    </source>
</evidence>
<dbReference type="AlphaFoldDB" id="A0A7Y0L1Y4"/>
<feature type="domain" description="DUF4396" evidence="2">
    <location>
        <begin position="40"/>
        <end position="176"/>
    </location>
</feature>